<feature type="region of interest" description="Disordered" evidence="1">
    <location>
        <begin position="1"/>
        <end position="22"/>
    </location>
</feature>
<sequence length="434" mass="46440">MQRRRPAPRPERRRGPAGARAGGTAALAALARELLADAVLVAGWAGADRRVGADGRLEPECLREAARALEQPPERVAASWRRALLAGLVEIRESGEDSAREASPGWRHHAWPRDDGAVLRGWRALFDAWARLVPQPAVPKDLLAAVAEHSAQVLSVMHLAEDPVPLEVLRRLLIDEEEAAFLYGNSTAHRITGHDELSVALDWMLDGMSAAHAVRREADSATLSPLGNWVVRDRIDEICAVSQSPGGHTELAADGLLRACAGYAPGAARAEYRAWSGARPTDRAVAELLDVACGEDPLLRGMAFEALRVIGTPAEQAVREAAGVPVLRPYALLWLAERSTGGDGEGADALSPAETTWLWVDTAAAVVDHGGEELLVQHVETGMPGGPEQLLVELRRVEHPRLADVLMAAASAHPDPRLARALRRAALTVHDGGA</sequence>
<dbReference type="EMBL" id="MLCF01000009">
    <property type="protein sequence ID" value="OIV38987.1"/>
    <property type="molecule type" value="Genomic_DNA"/>
</dbReference>
<protein>
    <submittedName>
        <fullName evidence="2">Uncharacterized protein</fullName>
    </submittedName>
</protein>
<evidence type="ECO:0000313" key="3">
    <source>
        <dbReference type="Proteomes" id="UP000243342"/>
    </source>
</evidence>
<organism evidence="2 3">
    <name type="scientific">Mangrovactinospora gilvigrisea</name>
    <dbReference type="NCBI Taxonomy" id="1428644"/>
    <lineage>
        <taxon>Bacteria</taxon>
        <taxon>Bacillati</taxon>
        <taxon>Actinomycetota</taxon>
        <taxon>Actinomycetes</taxon>
        <taxon>Kitasatosporales</taxon>
        <taxon>Streptomycetaceae</taxon>
        <taxon>Mangrovactinospora</taxon>
    </lineage>
</organism>
<dbReference type="STRING" id="1428644.BIV57_03015"/>
<dbReference type="AlphaFoldDB" id="A0A1J7BJX4"/>
<proteinExistence type="predicted"/>
<gene>
    <name evidence="2" type="ORF">BIV57_03015</name>
</gene>
<evidence type="ECO:0000313" key="2">
    <source>
        <dbReference type="EMBL" id="OIV38987.1"/>
    </source>
</evidence>
<name>A0A1J7BJX4_9ACTN</name>
<comment type="caution">
    <text evidence="2">The sequence shown here is derived from an EMBL/GenBank/DDBJ whole genome shotgun (WGS) entry which is preliminary data.</text>
</comment>
<keyword evidence="3" id="KW-1185">Reference proteome</keyword>
<reference evidence="2 3" key="1">
    <citation type="submission" date="2016-10" db="EMBL/GenBank/DDBJ databases">
        <title>Genome sequence of Streptomyces gilvigriseus MUSC 26.</title>
        <authorList>
            <person name="Lee L.-H."/>
            <person name="Ser H.-L."/>
        </authorList>
    </citation>
    <scope>NUCLEOTIDE SEQUENCE [LARGE SCALE GENOMIC DNA]</scope>
    <source>
        <strain evidence="2 3">MUSC 26</strain>
    </source>
</reference>
<dbReference type="Proteomes" id="UP000243342">
    <property type="component" value="Unassembled WGS sequence"/>
</dbReference>
<accession>A0A1J7BJX4</accession>
<evidence type="ECO:0000256" key="1">
    <source>
        <dbReference type="SAM" id="MobiDB-lite"/>
    </source>
</evidence>